<accession>A0A9D1TT83</accession>
<gene>
    <name evidence="2" type="ORF">H9889_01165</name>
</gene>
<reference evidence="2" key="2">
    <citation type="submission" date="2021-04" db="EMBL/GenBank/DDBJ databases">
        <authorList>
            <person name="Gilroy R."/>
        </authorList>
    </citation>
    <scope>NUCLEOTIDE SEQUENCE</scope>
    <source>
        <strain evidence="2">CHK160-9182</strain>
    </source>
</reference>
<dbReference type="EMBL" id="DXHP01000029">
    <property type="protein sequence ID" value="HIW05926.1"/>
    <property type="molecule type" value="Genomic_DNA"/>
</dbReference>
<dbReference type="GO" id="GO:0016787">
    <property type="term" value="F:hydrolase activity"/>
    <property type="evidence" value="ECO:0007669"/>
    <property type="project" value="UniProtKB-KW"/>
</dbReference>
<name>A0A9D1TT83_9GAMM</name>
<dbReference type="Proteomes" id="UP000823934">
    <property type="component" value="Unassembled WGS sequence"/>
</dbReference>
<sequence>MNISPKHLDISPYLKTANAPTLEYLQVESQESDNHLPALLFLHGILGDARTWQPYLTAFPDYDTFAVTQSGFGQKPAQESDSDDAGVLFNTQRHAKELIAFCRTLNQQSDLPHRQFKIVAWSYACHVSLLAAQMAPELFESMILYELIVPTYGMTEENQARFTKDITKMMSPIIKAYRRQKPDLAVDLFVSACKNTQYSLSDQSEQLQVIKQDNAESLQKLLTQVEPKPISAVALMDIHQQTPITILYGENSRDIFKLSSEAGMMAISQKEGCIQKADHLLPEEDPQRMIAILQSLLA</sequence>
<dbReference type="SUPFAM" id="SSF53474">
    <property type="entry name" value="alpha/beta-Hydrolases"/>
    <property type="match status" value="1"/>
</dbReference>
<dbReference type="PANTHER" id="PTHR43139">
    <property type="entry name" value="SI:DKEY-122A22.2"/>
    <property type="match status" value="1"/>
</dbReference>
<dbReference type="InterPro" id="IPR000073">
    <property type="entry name" value="AB_hydrolase_1"/>
</dbReference>
<evidence type="ECO:0000313" key="2">
    <source>
        <dbReference type="EMBL" id="HIW05926.1"/>
    </source>
</evidence>
<reference evidence="2" key="1">
    <citation type="journal article" date="2021" name="PeerJ">
        <title>Extensive microbial diversity within the chicken gut microbiome revealed by metagenomics and culture.</title>
        <authorList>
            <person name="Gilroy R."/>
            <person name="Ravi A."/>
            <person name="Getino M."/>
            <person name="Pursley I."/>
            <person name="Horton D.L."/>
            <person name="Alikhan N.F."/>
            <person name="Baker D."/>
            <person name="Gharbi K."/>
            <person name="Hall N."/>
            <person name="Watson M."/>
            <person name="Adriaenssens E.M."/>
            <person name="Foster-Nyarko E."/>
            <person name="Jarju S."/>
            <person name="Secka A."/>
            <person name="Antonio M."/>
            <person name="Oren A."/>
            <person name="Chaudhuri R.R."/>
            <person name="La Ragione R."/>
            <person name="Hildebrand F."/>
            <person name="Pallen M.J."/>
        </authorList>
    </citation>
    <scope>NUCLEOTIDE SEQUENCE</scope>
    <source>
        <strain evidence="2">CHK160-9182</strain>
    </source>
</reference>
<dbReference type="Gene3D" id="3.40.50.1820">
    <property type="entry name" value="alpha/beta hydrolase"/>
    <property type="match status" value="1"/>
</dbReference>
<feature type="domain" description="AB hydrolase-1" evidence="1">
    <location>
        <begin position="37"/>
        <end position="153"/>
    </location>
</feature>
<evidence type="ECO:0000313" key="3">
    <source>
        <dbReference type="Proteomes" id="UP000823934"/>
    </source>
</evidence>
<proteinExistence type="predicted"/>
<organism evidence="2 3">
    <name type="scientific">Candidatus Ignatzschineria merdigallinarum</name>
    <dbReference type="NCBI Taxonomy" id="2838621"/>
    <lineage>
        <taxon>Bacteria</taxon>
        <taxon>Pseudomonadati</taxon>
        <taxon>Pseudomonadota</taxon>
        <taxon>Gammaproteobacteria</taxon>
        <taxon>Cardiobacteriales</taxon>
        <taxon>Ignatzschineriaceae</taxon>
        <taxon>Ignatzschineria</taxon>
    </lineage>
</organism>
<comment type="caution">
    <text evidence="2">The sequence shown here is derived from an EMBL/GenBank/DDBJ whole genome shotgun (WGS) entry which is preliminary data.</text>
</comment>
<dbReference type="AlphaFoldDB" id="A0A9D1TT83"/>
<dbReference type="InterPro" id="IPR052370">
    <property type="entry name" value="Meta-cleavage_hydrolase"/>
</dbReference>
<evidence type="ECO:0000259" key="1">
    <source>
        <dbReference type="Pfam" id="PF00561"/>
    </source>
</evidence>
<keyword evidence="2" id="KW-0378">Hydrolase</keyword>
<dbReference type="Pfam" id="PF00561">
    <property type="entry name" value="Abhydrolase_1"/>
    <property type="match status" value="1"/>
</dbReference>
<protein>
    <submittedName>
        <fullName evidence="2">Alpha/beta hydrolase</fullName>
    </submittedName>
</protein>
<dbReference type="InterPro" id="IPR029058">
    <property type="entry name" value="AB_hydrolase_fold"/>
</dbReference>
<dbReference type="PANTHER" id="PTHR43139:SF52">
    <property type="entry name" value="SI:DKEY-122A22.2"/>
    <property type="match status" value="1"/>
</dbReference>